<reference evidence="4 5" key="1">
    <citation type="journal article" date="2016" name="Nat. Commun.">
        <title>Thousands of microbial genomes shed light on interconnected biogeochemical processes in an aquifer system.</title>
        <authorList>
            <person name="Anantharaman K."/>
            <person name="Brown C.T."/>
            <person name="Hug L.A."/>
            <person name="Sharon I."/>
            <person name="Castelle C.J."/>
            <person name="Probst A.J."/>
            <person name="Thomas B.C."/>
            <person name="Singh A."/>
            <person name="Wilkins M.J."/>
            <person name="Karaoz U."/>
            <person name="Brodie E.L."/>
            <person name="Williams K.H."/>
            <person name="Hubbard S.S."/>
            <person name="Banfield J.F."/>
        </authorList>
    </citation>
    <scope>NUCLEOTIDE SEQUENCE [LARGE SCALE GENOMIC DNA]</scope>
</reference>
<evidence type="ECO:0000256" key="1">
    <source>
        <dbReference type="PROSITE-ProRule" id="PRU00285"/>
    </source>
</evidence>
<dbReference type="CDD" id="cd06464">
    <property type="entry name" value="ACD_sHsps-like"/>
    <property type="match status" value="1"/>
</dbReference>
<evidence type="ECO:0000313" key="5">
    <source>
        <dbReference type="Proteomes" id="UP000178943"/>
    </source>
</evidence>
<dbReference type="InterPro" id="IPR002068">
    <property type="entry name" value="A-crystallin/Hsp20_dom"/>
</dbReference>
<feature type="domain" description="SHSP" evidence="3">
    <location>
        <begin position="34"/>
        <end position="147"/>
    </location>
</feature>
<accession>A0A1F5VTD3</accession>
<dbReference type="STRING" id="1817863.A2Y62_20070"/>
<dbReference type="EMBL" id="MFGW01000086">
    <property type="protein sequence ID" value="OGF66649.1"/>
    <property type="molecule type" value="Genomic_DNA"/>
</dbReference>
<proteinExistence type="inferred from homology"/>
<dbReference type="Proteomes" id="UP000178943">
    <property type="component" value="Unassembled WGS sequence"/>
</dbReference>
<dbReference type="PANTHER" id="PTHR11527">
    <property type="entry name" value="HEAT-SHOCK PROTEIN 20 FAMILY MEMBER"/>
    <property type="match status" value="1"/>
</dbReference>
<sequence length="147" mass="17042">MNKAFESLMELTRLQSEINKLFEQLFGGYERSDVSEQIWYPNVDLVETNMELQVCVELPGVSQNEIKLFIEGNLLVIQGVKKKDKEKVKKMKILQIEREYGPFYRAVLLHTAVNPMKATATFNTGILRVKIPKIEDKRAKRVEIVIE</sequence>
<dbReference type="InterPro" id="IPR008978">
    <property type="entry name" value="HSP20-like_chaperone"/>
</dbReference>
<evidence type="ECO:0000256" key="2">
    <source>
        <dbReference type="RuleBase" id="RU003616"/>
    </source>
</evidence>
<protein>
    <recommendedName>
        <fullName evidence="3">SHSP domain-containing protein</fullName>
    </recommendedName>
</protein>
<comment type="caution">
    <text evidence="4">The sequence shown here is derived from an EMBL/GenBank/DDBJ whole genome shotgun (WGS) entry which is preliminary data.</text>
</comment>
<dbReference type="AlphaFoldDB" id="A0A1F5VTD3"/>
<dbReference type="InterPro" id="IPR031107">
    <property type="entry name" value="Small_HSP"/>
</dbReference>
<dbReference type="Pfam" id="PF00011">
    <property type="entry name" value="HSP20"/>
    <property type="match status" value="1"/>
</dbReference>
<organism evidence="4 5">
    <name type="scientific">Candidatus Fischerbacteria bacterium RBG_13_37_8</name>
    <dbReference type="NCBI Taxonomy" id="1817863"/>
    <lineage>
        <taxon>Bacteria</taxon>
        <taxon>Candidatus Fischeribacteriota</taxon>
    </lineage>
</organism>
<dbReference type="Gene3D" id="2.60.40.790">
    <property type="match status" value="1"/>
</dbReference>
<evidence type="ECO:0000313" key="4">
    <source>
        <dbReference type="EMBL" id="OGF66649.1"/>
    </source>
</evidence>
<gene>
    <name evidence="4" type="ORF">A2Y62_20070</name>
</gene>
<dbReference type="PROSITE" id="PS01031">
    <property type="entry name" value="SHSP"/>
    <property type="match status" value="1"/>
</dbReference>
<comment type="similarity">
    <text evidence="1 2">Belongs to the small heat shock protein (HSP20) family.</text>
</comment>
<name>A0A1F5VTD3_9BACT</name>
<dbReference type="SUPFAM" id="SSF49764">
    <property type="entry name" value="HSP20-like chaperones"/>
    <property type="match status" value="1"/>
</dbReference>
<evidence type="ECO:0000259" key="3">
    <source>
        <dbReference type="PROSITE" id="PS01031"/>
    </source>
</evidence>